<dbReference type="InterPro" id="IPR036388">
    <property type="entry name" value="WH-like_DNA-bd_sf"/>
</dbReference>
<feature type="domain" description="OmpR/PhoB-type" evidence="11">
    <location>
        <begin position="152"/>
        <end position="250"/>
    </location>
</feature>
<gene>
    <name evidence="12" type="ORF">IAA06_15255</name>
</gene>
<dbReference type="Gene3D" id="3.40.50.2300">
    <property type="match status" value="1"/>
</dbReference>
<reference evidence="12" key="2">
    <citation type="submission" date="2021-04" db="EMBL/GenBank/DDBJ databases">
        <authorList>
            <person name="Gilroy R."/>
        </authorList>
    </citation>
    <scope>NUCLEOTIDE SEQUENCE</scope>
    <source>
        <strain evidence="12">ChiSjej1B19-5720</strain>
    </source>
</reference>
<feature type="modified residue" description="4-aspartylphosphate" evidence="8">
    <location>
        <position position="52"/>
    </location>
</feature>
<dbReference type="GO" id="GO:0000156">
    <property type="term" value="F:phosphorelay response regulator activity"/>
    <property type="evidence" value="ECO:0007669"/>
    <property type="project" value="TreeGrafter"/>
</dbReference>
<dbReference type="PROSITE" id="PS50110">
    <property type="entry name" value="RESPONSE_REGULATORY"/>
    <property type="match status" value="1"/>
</dbReference>
<dbReference type="GO" id="GO:0032993">
    <property type="term" value="C:protein-DNA complex"/>
    <property type="evidence" value="ECO:0007669"/>
    <property type="project" value="TreeGrafter"/>
</dbReference>
<evidence type="ECO:0000256" key="7">
    <source>
        <dbReference type="ARBA" id="ARBA00024867"/>
    </source>
</evidence>
<sequence>MYQILVIEDEVDIQEILRNYLMDRGYGVTLARDGVDGVAKFHDGNFDLVLLDIMLPKIDGFGVCELIRRESDVPIIMLTALEEEAYQIKGFDLKADDYITKPFSMPILLRKIAATLRRSQKEGEQQTLICKNLFMDVTGRRVYLTEGYEASGDKAEYQERTVHREDVRASEAAQGQRKEVELTQKEFELLYVLLINRGIVLTRQRLLNMVWGEDYFGEERIVDTHIKNIRKKIGTDIISTIRGVGYRVDKENKK</sequence>
<dbReference type="GO" id="GO:0000976">
    <property type="term" value="F:transcription cis-regulatory region binding"/>
    <property type="evidence" value="ECO:0007669"/>
    <property type="project" value="TreeGrafter"/>
</dbReference>
<accession>A0A9D2LW72</accession>
<dbReference type="InterPro" id="IPR016032">
    <property type="entry name" value="Sig_transdc_resp-reg_C-effctor"/>
</dbReference>
<evidence type="ECO:0000256" key="6">
    <source>
        <dbReference type="ARBA" id="ARBA00023163"/>
    </source>
</evidence>
<dbReference type="SUPFAM" id="SSF52172">
    <property type="entry name" value="CheY-like"/>
    <property type="match status" value="1"/>
</dbReference>
<dbReference type="FunFam" id="3.40.50.2300:FF:000001">
    <property type="entry name" value="DNA-binding response regulator PhoB"/>
    <property type="match status" value="1"/>
</dbReference>
<dbReference type="SUPFAM" id="SSF46894">
    <property type="entry name" value="C-terminal effector domain of the bipartite response regulators"/>
    <property type="match status" value="1"/>
</dbReference>
<dbReference type="InterPro" id="IPR001789">
    <property type="entry name" value="Sig_transdc_resp-reg_receiver"/>
</dbReference>
<dbReference type="Pfam" id="PF00072">
    <property type="entry name" value="Response_reg"/>
    <property type="match status" value="1"/>
</dbReference>
<dbReference type="Proteomes" id="UP000823842">
    <property type="component" value="Unassembled WGS sequence"/>
</dbReference>
<keyword evidence="3" id="KW-0902">Two-component regulatory system</keyword>
<dbReference type="GO" id="GO:0005829">
    <property type="term" value="C:cytosol"/>
    <property type="evidence" value="ECO:0007669"/>
    <property type="project" value="TreeGrafter"/>
</dbReference>
<dbReference type="AlphaFoldDB" id="A0A9D2LW72"/>
<proteinExistence type="predicted"/>
<evidence type="ECO:0000313" key="12">
    <source>
        <dbReference type="EMBL" id="HJB30129.1"/>
    </source>
</evidence>
<reference evidence="12" key="1">
    <citation type="journal article" date="2021" name="PeerJ">
        <title>Extensive microbial diversity within the chicken gut microbiome revealed by metagenomics and culture.</title>
        <authorList>
            <person name="Gilroy R."/>
            <person name="Ravi A."/>
            <person name="Getino M."/>
            <person name="Pursley I."/>
            <person name="Horton D.L."/>
            <person name="Alikhan N.F."/>
            <person name="Baker D."/>
            <person name="Gharbi K."/>
            <person name="Hall N."/>
            <person name="Watson M."/>
            <person name="Adriaenssens E.M."/>
            <person name="Foster-Nyarko E."/>
            <person name="Jarju S."/>
            <person name="Secka A."/>
            <person name="Antonio M."/>
            <person name="Oren A."/>
            <person name="Chaudhuri R.R."/>
            <person name="La Ragione R."/>
            <person name="Hildebrand F."/>
            <person name="Pallen M.J."/>
        </authorList>
    </citation>
    <scope>NUCLEOTIDE SEQUENCE</scope>
    <source>
        <strain evidence="12">ChiSjej1B19-5720</strain>
    </source>
</reference>
<evidence type="ECO:0000256" key="4">
    <source>
        <dbReference type="ARBA" id="ARBA00023015"/>
    </source>
</evidence>
<dbReference type="InterPro" id="IPR039420">
    <property type="entry name" value="WalR-like"/>
</dbReference>
<comment type="function">
    <text evidence="7">May play the central regulatory role in sporulation. It may be an element of the effector pathway responsible for the activation of sporulation genes in response to nutritional stress. Spo0A may act in concert with spo0H (a sigma factor) to control the expression of some genes that are critical to the sporulation process.</text>
</comment>
<organism evidence="12 13">
    <name type="scientific">Candidatus Blautia faecavium</name>
    <dbReference type="NCBI Taxonomy" id="2838487"/>
    <lineage>
        <taxon>Bacteria</taxon>
        <taxon>Bacillati</taxon>
        <taxon>Bacillota</taxon>
        <taxon>Clostridia</taxon>
        <taxon>Lachnospirales</taxon>
        <taxon>Lachnospiraceae</taxon>
        <taxon>Blautia</taxon>
    </lineage>
</organism>
<dbReference type="Gene3D" id="1.10.10.10">
    <property type="entry name" value="Winged helix-like DNA-binding domain superfamily/Winged helix DNA-binding domain"/>
    <property type="match status" value="1"/>
</dbReference>
<comment type="caution">
    <text evidence="12">The sequence shown here is derived from an EMBL/GenBank/DDBJ whole genome shotgun (WGS) entry which is preliminary data.</text>
</comment>
<keyword evidence="2 8" id="KW-0597">Phosphoprotein</keyword>
<evidence type="ECO:0000256" key="9">
    <source>
        <dbReference type="PROSITE-ProRule" id="PRU01091"/>
    </source>
</evidence>
<dbReference type="InterPro" id="IPR001867">
    <property type="entry name" value="OmpR/PhoB-type_DNA-bd"/>
</dbReference>
<keyword evidence="5 9" id="KW-0238">DNA-binding</keyword>
<dbReference type="CDD" id="cd00383">
    <property type="entry name" value="trans_reg_C"/>
    <property type="match status" value="1"/>
</dbReference>
<evidence type="ECO:0000313" key="13">
    <source>
        <dbReference type="Proteomes" id="UP000823842"/>
    </source>
</evidence>
<evidence type="ECO:0000256" key="1">
    <source>
        <dbReference type="ARBA" id="ARBA00018672"/>
    </source>
</evidence>
<name>A0A9D2LW72_9FIRM</name>
<evidence type="ECO:0000259" key="10">
    <source>
        <dbReference type="PROSITE" id="PS50110"/>
    </source>
</evidence>
<dbReference type="EMBL" id="DWYZ01000291">
    <property type="protein sequence ID" value="HJB30129.1"/>
    <property type="molecule type" value="Genomic_DNA"/>
</dbReference>
<evidence type="ECO:0000256" key="2">
    <source>
        <dbReference type="ARBA" id="ARBA00022553"/>
    </source>
</evidence>
<evidence type="ECO:0000256" key="3">
    <source>
        <dbReference type="ARBA" id="ARBA00023012"/>
    </source>
</evidence>
<dbReference type="GO" id="GO:0006355">
    <property type="term" value="P:regulation of DNA-templated transcription"/>
    <property type="evidence" value="ECO:0007669"/>
    <property type="project" value="InterPro"/>
</dbReference>
<dbReference type="PANTHER" id="PTHR48111:SF32">
    <property type="entry name" value="STAGE 0 SPORULATION PROTEIN A HOMOLOG"/>
    <property type="match status" value="1"/>
</dbReference>
<dbReference type="PROSITE" id="PS51755">
    <property type="entry name" value="OMPR_PHOB"/>
    <property type="match status" value="1"/>
</dbReference>
<dbReference type="InterPro" id="IPR011006">
    <property type="entry name" value="CheY-like_superfamily"/>
</dbReference>
<protein>
    <recommendedName>
        <fullName evidence="1">Stage 0 sporulation protein A homolog</fullName>
    </recommendedName>
</protein>
<dbReference type="CDD" id="cd17574">
    <property type="entry name" value="REC_OmpR"/>
    <property type="match status" value="1"/>
</dbReference>
<dbReference type="PANTHER" id="PTHR48111">
    <property type="entry name" value="REGULATOR OF RPOS"/>
    <property type="match status" value="1"/>
</dbReference>
<feature type="DNA-binding region" description="OmpR/PhoB-type" evidence="9">
    <location>
        <begin position="152"/>
        <end position="250"/>
    </location>
</feature>
<evidence type="ECO:0000256" key="5">
    <source>
        <dbReference type="ARBA" id="ARBA00023125"/>
    </source>
</evidence>
<dbReference type="Pfam" id="PF00486">
    <property type="entry name" value="Trans_reg_C"/>
    <property type="match status" value="1"/>
</dbReference>
<dbReference type="SMART" id="SM00448">
    <property type="entry name" value="REC"/>
    <property type="match status" value="1"/>
</dbReference>
<evidence type="ECO:0000259" key="11">
    <source>
        <dbReference type="PROSITE" id="PS51755"/>
    </source>
</evidence>
<evidence type="ECO:0000256" key="8">
    <source>
        <dbReference type="PROSITE-ProRule" id="PRU00169"/>
    </source>
</evidence>
<feature type="domain" description="Response regulatory" evidence="10">
    <location>
        <begin position="3"/>
        <end position="116"/>
    </location>
</feature>
<keyword evidence="6" id="KW-0804">Transcription</keyword>
<dbReference type="SMART" id="SM00862">
    <property type="entry name" value="Trans_reg_C"/>
    <property type="match status" value="1"/>
</dbReference>
<keyword evidence="4" id="KW-0805">Transcription regulation</keyword>